<evidence type="ECO:0000313" key="2">
    <source>
        <dbReference type="EMBL" id="EEQ44346.1"/>
    </source>
</evidence>
<feature type="chain" id="PRO_5002944385" evidence="1">
    <location>
        <begin position="17"/>
        <end position="218"/>
    </location>
</feature>
<protein>
    <submittedName>
        <fullName evidence="2">Uncharacterized protein</fullName>
    </submittedName>
</protein>
<keyword evidence="1" id="KW-0732">Signal</keyword>
<dbReference type="AlphaFoldDB" id="C4YQ57"/>
<dbReference type="InterPro" id="IPR019433">
    <property type="entry name" value="GPI_ManTrfase_II_coact_Pga1"/>
</dbReference>
<dbReference type="EMBL" id="CM000310">
    <property type="protein sequence ID" value="EEQ44346.1"/>
    <property type="molecule type" value="Genomic_DNA"/>
</dbReference>
<reference evidence="2 3" key="1">
    <citation type="journal article" date="2009" name="Nature">
        <title>Evolution of pathogenicity and sexual reproduction in eight Candida genomes.</title>
        <authorList>
            <person name="Butler G."/>
            <person name="Rasmussen M.D."/>
            <person name="Lin M.F."/>
            <person name="Santos M.A."/>
            <person name="Sakthikumar S."/>
            <person name="Munro C.A."/>
            <person name="Rheinbay E."/>
            <person name="Grabherr M."/>
            <person name="Forche A."/>
            <person name="Reedy J.L."/>
            <person name="Agrafioti I."/>
            <person name="Arnaud M.B."/>
            <person name="Bates S."/>
            <person name="Brown A.J."/>
            <person name="Brunke S."/>
            <person name="Costanzo M.C."/>
            <person name="Fitzpatrick D.A."/>
            <person name="de Groot P.W."/>
            <person name="Harris D."/>
            <person name="Hoyer L.L."/>
            <person name="Hube B."/>
            <person name="Klis F.M."/>
            <person name="Kodira C."/>
            <person name="Lennard N."/>
            <person name="Logue M.E."/>
            <person name="Martin R."/>
            <person name="Neiman A.M."/>
            <person name="Nikolaou E."/>
            <person name="Quail M.A."/>
            <person name="Quinn J."/>
            <person name="Santos M.C."/>
            <person name="Schmitzberger F.F."/>
            <person name="Sherlock G."/>
            <person name="Shah P."/>
            <person name="Silverstein K.A."/>
            <person name="Skrzypek M.S."/>
            <person name="Soll D."/>
            <person name="Staggs R."/>
            <person name="Stansfield I."/>
            <person name="Stumpf M.P."/>
            <person name="Sudbery P.E."/>
            <person name="Srikantha T."/>
            <person name="Zeng Q."/>
            <person name="Berman J."/>
            <person name="Berriman M."/>
            <person name="Heitman J."/>
            <person name="Gow N.A."/>
            <person name="Lorenz M.C."/>
            <person name="Birren B.W."/>
            <person name="Kellis M."/>
            <person name="Cuomo C.A."/>
        </authorList>
    </citation>
    <scope>NUCLEOTIDE SEQUENCE [LARGE SCALE GENOMIC DNA]</scope>
    <source>
        <strain evidence="2 3">WO-1</strain>
    </source>
</reference>
<dbReference type="VEuPathDB" id="FungiDB:CAWG_02611"/>
<keyword evidence="3" id="KW-1185">Reference proteome</keyword>
<accession>C4YQ57</accession>
<dbReference type="HOGENOM" id="CLU_1272114_0_0_1"/>
<name>C4YQ57_CANAW</name>
<dbReference type="PaxDb" id="5476-C4YQ57"/>
<dbReference type="OrthoDB" id="4083463at2759"/>
<evidence type="ECO:0000256" key="1">
    <source>
        <dbReference type="SAM" id="SignalP"/>
    </source>
</evidence>
<dbReference type="Proteomes" id="UP000001429">
    <property type="component" value="Chromosome 3"/>
</dbReference>
<feature type="signal peptide" evidence="1">
    <location>
        <begin position="1"/>
        <end position="16"/>
    </location>
</feature>
<organism evidence="2 3">
    <name type="scientific">Candida albicans (strain WO-1)</name>
    <name type="common">Yeast</name>
    <dbReference type="NCBI Taxonomy" id="294748"/>
    <lineage>
        <taxon>Eukaryota</taxon>
        <taxon>Fungi</taxon>
        <taxon>Dikarya</taxon>
        <taxon>Ascomycota</taxon>
        <taxon>Saccharomycotina</taxon>
        <taxon>Pichiomycetes</taxon>
        <taxon>Debaryomycetaceae</taxon>
        <taxon>Candida/Lodderomyces clade</taxon>
        <taxon>Candida</taxon>
    </lineage>
</organism>
<dbReference type="OMA" id="LCWPATT"/>
<gene>
    <name evidence="2" type="ORF">CAWG_02611</name>
</gene>
<sequence length="218" mass="25286">MYWVLLLFVSICMANTETCLVRVPEYYNIVPHPSPISRDARFSRELHRLNTTHTVLLDYPIGSIDDQDMSNIITVTYDTVAQPRSTLLVRVNNYGDNTFTNGDMLNIKLCWPATMPYDFSIDHVYMHSNELVESVEDEFDLYVAVTYEFHAFSYDNGRFLQEETALSFQLYVNKLPSRFLPIPLELYDTIVYLVDITIFIVWNILPYLVKGVLEAVGQ</sequence>
<evidence type="ECO:0000313" key="3">
    <source>
        <dbReference type="Proteomes" id="UP000001429"/>
    </source>
</evidence>
<proteinExistence type="predicted"/>
<dbReference type="Pfam" id="PF10333">
    <property type="entry name" value="Pga1"/>
    <property type="match status" value="1"/>
</dbReference>